<name>A0A2S3WPU7_PSEPU</name>
<evidence type="ECO:0000313" key="1">
    <source>
        <dbReference type="EMBL" id="POG03457.1"/>
    </source>
</evidence>
<dbReference type="RefSeq" id="WP_053870415.1">
    <property type="nucleotide sequence ID" value="NZ_LGRH01000005.1"/>
</dbReference>
<dbReference type="EMBL" id="MING01000083">
    <property type="protein sequence ID" value="POG03457.1"/>
    <property type="molecule type" value="Genomic_DNA"/>
</dbReference>
<gene>
    <name evidence="1" type="ORF">BGP82_19490</name>
</gene>
<reference evidence="1 2" key="1">
    <citation type="submission" date="2016-08" db="EMBL/GenBank/DDBJ databases">
        <authorList>
            <person name="Seilhamer J.J."/>
        </authorList>
    </citation>
    <scope>NUCLEOTIDE SEQUENCE [LARGE SCALE GENOMIC DNA]</scope>
    <source>
        <strain evidence="1 2">KH-18-2</strain>
    </source>
</reference>
<evidence type="ECO:0000313" key="2">
    <source>
        <dbReference type="Proteomes" id="UP000237378"/>
    </source>
</evidence>
<organism evidence="1 2">
    <name type="scientific">Pseudomonas putida</name>
    <name type="common">Arthrobacter siderocapsulatus</name>
    <dbReference type="NCBI Taxonomy" id="303"/>
    <lineage>
        <taxon>Bacteria</taxon>
        <taxon>Pseudomonadati</taxon>
        <taxon>Pseudomonadota</taxon>
        <taxon>Gammaproteobacteria</taxon>
        <taxon>Pseudomonadales</taxon>
        <taxon>Pseudomonadaceae</taxon>
        <taxon>Pseudomonas</taxon>
    </lineage>
</organism>
<dbReference type="Proteomes" id="UP000237378">
    <property type="component" value="Unassembled WGS sequence"/>
</dbReference>
<sequence>MTNDNPAARMLAILQSIHDIPGNKPCKAAWSSAFGIDAGDDSSLMIRLSQLMSMSVDAVLLMNERFPALRDQTTQWHIQLITALTSQQLAGSIQTFTNGYTRKHNDFLKVIDQMIGISAPAEIDLSLINEFREGISNLINETLESQLEPKAKSYLVKALRRILAALDDYRLTGVVPVVESIELVAGHMFTDSQFKNSMSSDFGNRVFSVIGAIADSIAIATGAPATMWKEIGNTLKGFIEQS</sequence>
<proteinExistence type="predicted"/>
<reference evidence="1 2" key="2">
    <citation type="submission" date="2018-03" db="EMBL/GenBank/DDBJ databases">
        <title>Draft genome of Pseudomonas putida strain KH-18-2.</title>
        <authorList>
            <person name="Yoshizawa S."/>
            <person name="Khan N.H."/>
            <person name="Nishimura M."/>
            <person name="Chiura H.X."/>
            <person name="Ogura Y."/>
            <person name="Hayashi T."/>
            <person name="Kogure K."/>
        </authorList>
    </citation>
    <scope>NUCLEOTIDE SEQUENCE [LARGE SCALE GENOMIC DNA]</scope>
    <source>
        <strain evidence="1 2">KH-18-2</strain>
    </source>
</reference>
<accession>A0A2S3WPU7</accession>
<comment type="caution">
    <text evidence="1">The sequence shown here is derived from an EMBL/GenBank/DDBJ whole genome shotgun (WGS) entry which is preliminary data.</text>
</comment>
<protein>
    <submittedName>
        <fullName evidence="1">Uncharacterized protein</fullName>
    </submittedName>
</protein>
<dbReference type="AlphaFoldDB" id="A0A2S3WPU7"/>